<dbReference type="Pfam" id="PF07676">
    <property type="entry name" value="PD40"/>
    <property type="match status" value="2"/>
</dbReference>
<keyword evidence="3" id="KW-1185">Reference proteome</keyword>
<evidence type="ECO:0000313" key="2">
    <source>
        <dbReference type="EMBL" id="MCO6408938.1"/>
    </source>
</evidence>
<organism evidence="2 3">
    <name type="scientific">Hoeflea alexandrii</name>
    <dbReference type="NCBI Taxonomy" id="288436"/>
    <lineage>
        <taxon>Bacteria</taxon>
        <taxon>Pseudomonadati</taxon>
        <taxon>Pseudomonadota</taxon>
        <taxon>Alphaproteobacteria</taxon>
        <taxon>Hyphomicrobiales</taxon>
        <taxon>Rhizobiaceae</taxon>
        <taxon>Hoeflea</taxon>
    </lineage>
</organism>
<comment type="similarity">
    <text evidence="1">Belongs to the TolB family.</text>
</comment>
<dbReference type="SUPFAM" id="SSF82171">
    <property type="entry name" value="DPP6 N-terminal domain-like"/>
    <property type="match status" value="1"/>
</dbReference>
<dbReference type="InterPro" id="IPR011659">
    <property type="entry name" value="WD40"/>
</dbReference>
<name>A0ABT1CSN0_9HYPH</name>
<evidence type="ECO:0000313" key="3">
    <source>
        <dbReference type="Proteomes" id="UP001320715"/>
    </source>
</evidence>
<protein>
    <submittedName>
        <fullName evidence="2">Uncharacterized protein</fullName>
    </submittedName>
</protein>
<accession>A0ABT1CSN0</accession>
<dbReference type="Gene3D" id="2.120.10.30">
    <property type="entry name" value="TolB, C-terminal domain"/>
    <property type="match status" value="1"/>
</dbReference>
<dbReference type="PANTHER" id="PTHR36842:SF1">
    <property type="entry name" value="PROTEIN TOLB"/>
    <property type="match status" value="1"/>
</dbReference>
<proteinExistence type="inferred from homology"/>
<dbReference type="InterPro" id="IPR011042">
    <property type="entry name" value="6-blade_b-propeller_TolB-like"/>
</dbReference>
<dbReference type="Proteomes" id="UP001320715">
    <property type="component" value="Unassembled WGS sequence"/>
</dbReference>
<evidence type="ECO:0000256" key="1">
    <source>
        <dbReference type="ARBA" id="ARBA00009820"/>
    </source>
</evidence>
<sequence>MRSTLCICEPATGAVEELLRTNRLIEAPNWMPDGTSLIVNGDGRMFRVSLAAAELVALDTGHAVKCNNDHGISPDGSLLAISDSTDTGQSCIWVLPAAGGTPRRITAKVPSWWHGWSPDGRTLAYVGRRDGAFGIYTIGVDGGAEQHIVSGGGHYDGPDYSPDGAWIWFNSDRGGSMDLWRIPVSGGTPEQMTDDERVNWFPHPSPDGRAVLYLSYEPGTEGHPRDRDVELRLLDPADGSVRTLLALFGGQGTINVPCWSPDARRFAFVRYGRSKD</sequence>
<gene>
    <name evidence="2" type="ORF">GTW23_12185</name>
</gene>
<dbReference type="EMBL" id="JAAAML010000002">
    <property type="protein sequence ID" value="MCO6408938.1"/>
    <property type="molecule type" value="Genomic_DNA"/>
</dbReference>
<dbReference type="RefSeq" id="WP_252915968.1">
    <property type="nucleotide sequence ID" value="NZ_JAAAML010000002.1"/>
</dbReference>
<dbReference type="PANTHER" id="PTHR36842">
    <property type="entry name" value="PROTEIN TOLB HOMOLOG"/>
    <property type="match status" value="1"/>
</dbReference>
<reference evidence="2 3" key="1">
    <citation type="submission" date="2020-01" db="EMBL/GenBank/DDBJ databases">
        <title>Genomes of bacteria type strains.</title>
        <authorList>
            <person name="Chen J."/>
            <person name="Zhu S."/>
            <person name="Yang J."/>
        </authorList>
    </citation>
    <scope>NUCLEOTIDE SEQUENCE [LARGE SCALE GENOMIC DNA]</scope>
    <source>
        <strain evidence="2 3">DSM 16655</strain>
    </source>
</reference>
<comment type="caution">
    <text evidence="2">The sequence shown here is derived from an EMBL/GenBank/DDBJ whole genome shotgun (WGS) entry which is preliminary data.</text>
</comment>